<dbReference type="AlphaFoldDB" id="A0AAD5R6W0"/>
<dbReference type="GO" id="GO:0044878">
    <property type="term" value="P:mitotic cytokinesis checkpoint signaling"/>
    <property type="evidence" value="ECO:0007669"/>
    <property type="project" value="TreeGrafter"/>
</dbReference>
<dbReference type="GO" id="GO:0009838">
    <property type="term" value="P:abscission"/>
    <property type="evidence" value="ECO:0007669"/>
    <property type="project" value="TreeGrafter"/>
</dbReference>
<dbReference type="GO" id="GO:0005813">
    <property type="term" value="C:centrosome"/>
    <property type="evidence" value="ECO:0007669"/>
    <property type="project" value="TreeGrafter"/>
</dbReference>
<dbReference type="EMBL" id="JAHQIW010006871">
    <property type="protein sequence ID" value="KAJ1370903.1"/>
    <property type="molecule type" value="Genomic_DNA"/>
</dbReference>
<evidence type="ECO:0000256" key="1">
    <source>
        <dbReference type="SAM" id="Coils"/>
    </source>
</evidence>
<feature type="compositionally biased region" description="Basic and acidic residues" evidence="2">
    <location>
        <begin position="200"/>
        <end position="215"/>
    </location>
</feature>
<feature type="region of interest" description="Disordered" evidence="2">
    <location>
        <begin position="348"/>
        <end position="398"/>
    </location>
</feature>
<gene>
    <name evidence="3" type="ORF">KIN20_032727</name>
</gene>
<dbReference type="InterPro" id="IPR011011">
    <property type="entry name" value="Znf_FYVE_PHD"/>
</dbReference>
<evidence type="ECO:0000256" key="2">
    <source>
        <dbReference type="SAM" id="MobiDB-lite"/>
    </source>
</evidence>
<dbReference type="GO" id="GO:0032154">
    <property type="term" value="C:cleavage furrow"/>
    <property type="evidence" value="ECO:0007669"/>
    <property type="project" value="TreeGrafter"/>
</dbReference>
<keyword evidence="4" id="KW-1185">Reference proteome</keyword>
<accession>A0AAD5R6W0</accession>
<name>A0AAD5R6W0_PARTN</name>
<proteinExistence type="predicted"/>
<dbReference type="Gene3D" id="3.30.40.10">
    <property type="entry name" value="Zinc/RING finger domain, C3HC4 (zinc finger)"/>
    <property type="match status" value="1"/>
</dbReference>
<sequence length="398" mass="44732">MPSSCCSNCRTKYSVLNPEAGCSNCAFSFCRKCLPYRALLPHLANKPKANGTQVTKIFVGDSAQPAYVGVNPSSSTNWWGDGLPPPSLRSTLNHPQPPPRVLHELIKRQVTKNERNVNDTSDLEARFQKSREDDVPKNVLTLSEIEERLAALRGCDVELIRRPRCIFESAEKLQPRGDTVRELLKEARDLAEIEERHDPVRELEGRHKRLRDEGQGGHSSTNTAETIEEDGSSTPKKVLEVDTQSQRLSEVSTATAFSEATSKELEEINRLMEDAQKRVNASEVDEKRMDNEMKSLLAATRQKSLEVDKVSKEIGHFWDKRLDKMDISESDDESLDDETVKKIILEAEQAVDEVRSDQTSTGKSTSSNVHSSPSNRQSSPRKRVFLERSSGNEVNRCE</sequence>
<protein>
    <submittedName>
        <fullName evidence="3">Uncharacterized protein</fullName>
    </submittedName>
</protein>
<feature type="coiled-coil region" evidence="1">
    <location>
        <begin position="258"/>
        <end position="292"/>
    </location>
</feature>
<keyword evidence="1" id="KW-0175">Coiled coil</keyword>
<dbReference type="PANTHER" id="PTHR46603">
    <property type="entry name" value="ABSCISSION/NOCUT CHECKPOINT REGULATOR"/>
    <property type="match status" value="1"/>
</dbReference>
<feature type="compositionally biased region" description="Low complexity" evidence="2">
    <location>
        <begin position="364"/>
        <end position="378"/>
    </location>
</feature>
<evidence type="ECO:0000313" key="3">
    <source>
        <dbReference type="EMBL" id="KAJ1370903.1"/>
    </source>
</evidence>
<reference evidence="3" key="1">
    <citation type="submission" date="2021-06" db="EMBL/GenBank/DDBJ databases">
        <title>Parelaphostrongylus tenuis whole genome reference sequence.</title>
        <authorList>
            <person name="Garwood T.J."/>
            <person name="Larsen P.A."/>
            <person name="Fountain-Jones N.M."/>
            <person name="Garbe J.R."/>
            <person name="Macchietto M.G."/>
            <person name="Kania S.A."/>
            <person name="Gerhold R.W."/>
            <person name="Richards J.E."/>
            <person name="Wolf T.M."/>
        </authorList>
    </citation>
    <scope>NUCLEOTIDE SEQUENCE</scope>
    <source>
        <strain evidence="3">MNPRO001-30</strain>
        <tissue evidence="3">Meninges</tissue>
    </source>
</reference>
<dbReference type="SUPFAM" id="SSF57903">
    <property type="entry name" value="FYVE/PHD zinc finger"/>
    <property type="match status" value="1"/>
</dbReference>
<dbReference type="GO" id="GO:0032266">
    <property type="term" value="F:phosphatidylinositol-3-phosphate binding"/>
    <property type="evidence" value="ECO:0007669"/>
    <property type="project" value="TreeGrafter"/>
</dbReference>
<dbReference type="InterPro" id="IPR013083">
    <property type="entry name" value="Znf_RING/FYVE/PHD"/>
</dbReference>
<dbReference type="Proteomes" id="UP001196413">
    <property type="component" value="Unassembled WGS sequence"/>
</dbReference>
<feature type="compositionally biased region" description="Polar residues" evidence="2">
    <location>
        <begin position="389"/>
        <end position="398"/>
    </location>
</feature>
<dbReference type="PANTHER" id="PTHR46603:SF1">
    <property type="entry name" value="ABSCISSION_NOCUT CHECKPOINT REGULATOR"/>
    <property type="match status" value="1"/>
</dbReference>
<dbReference type="GO" id="GO:0030496">
    <property type="term" value="C:midbody"/>
    <property type="evidence" value="ECO:0007669"/>
    <property type="project" value="TreeGrafter"/>
</dbReference>
<comment type="caution">
    <text evidence="3">The sequence shown here is derived from an EMBL/GenBank/DDBJ whole genome shotgun (WGS) entry which is preliminary data.</text>
</comment>
<organism evidence="3 4">
    <name type="scientific">Parelaphostrongylus tenuis</name>
    <name type="common">Meningeal worm</name>
    <dbReference type="NCBI Taxonomy" id="148309"/>
    <lineage>
        <taxon>Eukaryota</taxon>
        <taxon>Metazoa</taxon>
        <taxon>Ecdysozoa</taxon>
        <taxon>Nematoda</taxon>
        <taxon>Chromadorea</taxon>
        <taxon>Rhabditida</taxon>
        <taxon>Rhabditina</taxon>
        <taxon>Rhabditomorpha</taxon>
        <taxon>Strongyloidea</taxon>
        <taxon>Metastrongylidae</taxon>
        <taxon>Parelaphostrongylus</taxon>
    </lineage>
</organism>
<feature type="region of interest" description="Disordered" evidence="2">
    <location>
        <begin position="200"/>
        <end position="237"/>
    </location>
</feature>
<evidence type="ECO:0000313" key="4">
    <source>
        <dbReference type="Proteomes" id="UP001196413"/>
    </source>
</evidence>